<feature type="region of interest" description="Disordered" evidence="1">
    <location>
        <begin position="461"/>
        <end position="482"/>
    </location>
</feature>
<evidence type="ECO:0000313" key="4">
    <source>
        <dbReference type="EMBL" id="CAF1537661.1"/>
    </source>
</evidence>
<protein>
    <recommendedName>
        <fullName evidence="2">F-box domain-containing protein</fullName>
    </recommendedName>
</protein>
<dbReference type="InterPro" id="IPR036047">
    <property type="entry name" value="F-box-like_dom_sf"/>
</dbReference>
<dbReference type="InterPro" id="IPR011047">
    <property type="entry name" value="Quinoprotein_ADH-like_sf"/>
</dbReference>
<evidence type="ECO:0000313" key="6">
    <source>
        <dbReference type="EMBL" id="CAF4397653.1"/>
    </source>
</evidence>
<evidence type="ECO:0000259" key="2">
    <source>
        <dbReference type="PROSITE" id="PS50181"/>
    </source>
</evidence>
<dbReference type="GO" id="GO:0019005">
    <property type="term" value="C:SCF ubiquitin ligase complex"/>
    <property type="evidence" value="ECO:0007669"/>
    <property type="project" value="TreeGrafter"/>
</dbReference>
<dbReference type="InterPro" id="IPR015943">
    <property type="entry name" value="WD40/YVTN_repeat-like_dom_sf"/>
</dbReference>
<dbReference type="PANTHER" id="PTHR14381:SF1">
    <property type="entry name" value="F-BOX_WD REPEAT-CONTAINING PROTEIN 4"/>
    <property type="match status" value="1"/>
</dbReference>
<dbReference type="SMART" id="SM00320">
    <property type="entry name" value="WD40"/>
    <property type="match status" value="4"/>
</dbReference>
<dbReference type="InterPro" id="IPR052301">
    <property type="entry name" value="SCF_F-box/WD-repeat"/>
</dbReference>
<comment type="caution">
    <text evidence="4">The sequence shown here is derived from an EMBL/GenBank/DDBJ whole genome shotgun (WGS) entry which is preliminary data.</text>
</comment>
<evidence type="ECO:0000313" key="3">
    <source>
        <dbReference type="EMBL" id="CAF1405214.1"/>
    </source>
</evidence>
<dbReference type="PANTHER" id="PTHR14381">
    <property type="entry name" value="DACTYLIN"/>
    <property type="match status" value="1"/>
</dbReference>
<dbReference type="InterPro" id="IPR001810">
    <property type="entry name" value="F-box_dom"/>
</dbReference>
<dbReference type="EMBL" id="CAJNOQ010025479">
    <property type="protein sequence ID" value="CAF1537661.1"/>
    <property type="molecule type" value="Genomic_DNA"/>
</dbReference>
<keyword evidence="7" id="KW-1185">Reference proteome</keyword>
<dbReference type="PROSITE" id="PS50181">
    <property type="entry name" value="FBOX"/>
    <property type="match status" value="1"/>
</dbReference>
<dbReference type="EMBL" id="CAJNOK010026568">
    <property type="protein sequence ID" value="CAF1405214.1"/>
    <property type="molecule type" value="Genomic_DNA"/>
</dbReference>
<organism evidence="4 7">
    <name type="scientific">Didymodactylos carnosus</name>
    <dbReference type="NCBI Taxonomy" id="1234261"/>
    <lineage>
        <taxon>Eukaryota</taxon>
        <taxon>Metazoa</taxon>
        <taxon>Spiralia</taxon>
        <taxon>Gnathifera</taxon>
        <taxon>Rotifera</taxon>
        <taxon>Eurotatoria</taxon>
        <taxon>Bdelloidea</taxon>
        <taxon>Philodinida</taxon>
        <taxon>Philodinidae</taxon>
        <taxon>Didymodactylos</taxon>
    </lineage>
</organism>
<dbReference type="Proteomes" id="UP000682733">
    <property type="component" value="Unassembled WGS sequence"/>
</dbReference>
<dbReference type="Proteomes" id="UP000677228">
    <property type="component" value="Unassembled WGS sequence"/>
</dbReference>
<dbReference type="SUPFAM" id="SSF81383">
    <property type="entry name" value="F-box domain"/>
    <property type="match status" value="1"/>
</dbReference>
<dbReference type="EMBL" id="CAJOBA010048309">
    <property type="protein sequence ID" value="CAF4211110.1"/>
    <property type="molecule type" value="Genomic_DNA"/>
</dbReference>
<sequence>MLTLLDLPDDVLALLCSSYLTLTDLLHLERTCQRFHSLLSTYDIIWQKQTRRRIRFTFSFYSNHHLCPLADYYRRQQKRNSRTSAFYLDSNLTNDFNYQILFSSSRAFVPTDYCRQNSSELCTKSDCDINRLLFNNKSQAILAHRWTENNFYRHVLIKFNKHFQTSLLYYDEHNCHLWFTQDRNLTYLNTNTHDIVNCYHSNEDDILCYKVVDQQLICLADGSVLRVISRETKNVFTYYDHRDDILALDVFTNNYQRYLIVNGTHNHMISMRTFDVDYETSDLEWKTRLNDRILCTKFTIDGHYVLVGTGATTNTYPVILFNTEYAKPFYLFNDNYRRGAGVRCIEYIDGNCFLAGGYDALIKEFDLRTGKCHSTFEEPFGYDISSLAVANDNSSGVLIGTNYHSTVRLYDRRQRNSKRLFFVSEHNSPVHSLQVTPEKFYASIDHAVVMFDFSKVDSKNAMLPPPSSSSSSNIKRRLKSKH</sequence>
<dbReference type="EMBL" id="CAJOBC010091099">
    <property type="protein sequence ID" value="CAF4397653.1"/>
    <property type="molecule type" value="Genomic_DNA"/>
</dbReference>
<name>A0A815W253_9BILA</name>
<dbReference type="Gene3D" id="2.130.10.10">
    <property type="entry name" value="YVTN repeat-like/Quinoprotein amine dehydrogenase"/>
    <property type="match status" value="1"/>
</dbReference>
<dbReference type="Pfam" id="PF12937">
    <property type="entry name" value="F-box-like"/>
    <property type="match status" value="1"/>
</dbReference>
<gene>
    <name evidence="4" type="ORF">GPM918_LOCUS38435</name>
    <name evidence="3" type="ORF">OVA965_LOCUS33177</name>
    <name evidence="6" type="ORF">SRO942_LOCUS39260</name>
    <name evidence="5" type="ORF">TMI583_LOCUS34059</name>
</gene>
<dbReference type="Proteomes" id="UP000663829">
    <property type="component" value="Unassembled WGS sequence"/>
</dbReference>
<dbReference type="GO" id="GO:0031146">
    <property type="term" value="P:SCF-dependent proteasomal ubiquitin-dependent protein catabolic process"/>
    <property type="evidence" value="ECO:0007669"/>
    <property type="project" value="TreeGrafter"/>
</dbReference>
<feature type="domain" description="F-box" evidence="2">
    <location>
        <begin position="1"/>
        <end position="49"/>
    </location>
</feature>
<evidence type="ECO:0000313" key="7">
    <source>
        <dbReference type="Proteomes" id="UP000663829"/>
    </source>
</evidence>
<reference evidence="4" key="1">
    <citation type="submission" date="2021-02" db="EMBL/GenBank/DDBJ databases">
        <authorList>
            <person name="Nowell W R."/>
        </authorList>
    </citation>
    <scope>NUCLEOTIDE SEQUENCE</scope>
</reference>
<dbReference type="Proteomes" id="UP000681722">
    <property type="component" value="Unassembled WGS sequence"/>
</dbReference>
<dbReference type="InterPro" id="IPR001680">
    <property type="entry name" value="WD40_rpt"/>
</dbReference>
<proteinExistence type="predicted"/>
<evidence type="ECO:0000313" key="5">
    <source>
        <dbReference type="EMBL" id="CAF4211110.1"/>
    </source>
</evidence>
<dbReference type="AlphaFoldDB" id="A0A815W253"/>
<accession>A0A815W253</accession>
<dbReference type="SUPFAM" id="SSF50998">
    <property type="entry name" value="Quinoprotein alcohol dehydrogenase-like"/>
    <property type="match status" value="1"/>
</dbReference>
<evidence type="ECO:0000256" key="1">
    <source>
        <dbReference type="SAM" id="MobiDB-lite"/>
    </source>
</evidence>
<dbReference type="OrthoDB" id="435188at2759"/>